<reference evidence="4 5" key="2">
    <citation type="journal article" date="2018" name="Elife">
        <title>Firefly genomes illuminate parallel origins of bioluminescence in beetles.</title>
        <authorList>
            <person name="Fallon T.R."/>
            <person name="Lower S.E."/>
            <person name="Chang C.H."/>
            <person name="Bessho-Uehara M."/>
            <person name="Martin G.J."/>
            <person name="Bewick A.J."/>
            <person name="Behringer M."/>
            <person name="Debat H.J."/>
            <person name="Wong I."/>
            <person name="Day J.C."/>
            <person name="Suvorov A."/>
            <person name="Silva C.J."/>
            <person name="Stanger-Hall K.F."/>
            <person name="Hall D.W."/>
            <person name="Schmitz R.J."/>
            <person name="Nelson D.R."/>
            <person name="Lewis S.M."/>
            <person name="Shigenobu S."/>
            <person name="Bybee S.M."/>
            <person name="Larracuente A.M."/>
            <person name="Oba Y."/>
            <person name="Weng J.K."/>
        </authorList>
    </citation>
    <scope>NUCLEOTIDE SEQUENCE [LARGE SCALE GENOMIC DNA]</scope>
    <source>
        <strain evidence="4">1611_PpyrPB1</strain>
        <tissue evidence="4">Whole body</tissue>
    </source>
</reference>
<reference evidence="4" key="3">
    <citation type="submission" date="2019-08" db="EMBL/GenBank/DDBJ databases">
        <authorList>
            <consortium name="Photinus pyralis genome working group"/>
            <person name="Fallon T.R."/>
            <person name="Sander Lower S.E."/>
            <person name="Weng J.-K."/>
        </authorList>
    </citation>
    <scope>NUCLEOTIDE SEQUENCE</scope>
    <source>
        <strain evidence="4">1611_PpyrPB1</strain>
        <tissue evidence="4">Whole body</tissue>
    </source>
</reference>
<dbReference type="OrthoDB" id="5046242at2759"/>
<evidence type="ECO:0000313" key="5">
    <source>
        <dbReference type="Proteomes" id="UP000327044"/>
    </source>
</evidence>
<dbReference type="InterPro" id="IPR036188">
    <property type="entry name" value="FAD/NAD-bd_sf"/>
</dbReference>
<dbReference type="PANTHER" id="PTHR10742:SF398">
    <property type="entry name" value="AMINE OXIDASE DOMAIN-CONTAINING PROTEIN-RELATED"/>
    <property type="match status" value="1"/>
</dbReference>
<dbReference type="InParanoid" id="A0A1Y1L2Y0"/>
<evidence type="ECO:0000259" key="2">
    <source>
        <dbReference type="Pfam" id="PF01593"/>
    </source>
</evidence>
<accession>A0A1Y1L2Y0</accession>
<dbReference type="AlphaFoldDB" id="A0A1Y1L2Y0"/>
<dbReference type="SUPFAM" id="SSF51905">
    <property type="entry name" value="FAD/NAD(P)-binding domain"/>
    <property type="match status" value="1"/>
</dbReference>
<dbReference type="InterPro" id="IPR050281">
    <property type="entry name" value="Flavin_monoamine_oxidase"/>
</dbReference>
<dbReference type="EMBL" id="VVIM01000011">
    <property type="protein sequence ID" value="KAB0791331.1"/>
    <property type="molecule type" value="Genomic_DNA"/>
</dbReference>
<dbReference type="Gene3D" id="3.50.50.60">
    <property type="entry name" value="FAD/NAD(P)-binding domain"/>
    <property type="match status" value="1"/>
</dbReference>
<sequence length="483" mass="53971">MFRTLAFLIYVTYSSGVDCLNDPNVVIIGAGAAGISAAARLYRNGIKNVKVLEAGNRIGGRIHSLKFGESYIDLGAQWCHGEKNNAVYDLVRDLNVLKTNKIAPRLYHSKLKLVPKEFAEKFDEVFQDIYLLNSTKYEGSLGELMIDRFRKAAPKVWGKEFERNLAEECVDLCEKLVLCNDGAFSWFDLSAEIDYEISEGEQELGWNGVGFKTVLEVLMEGTPVSDNVVLNKEVSEIIQNGNGTVTVGCTDGTTYTADHTIVTVSLGVLKDRGLSLFKPELPREKLNAIEALGIAAVSSVFLHYPNRWWNDTFKGISFIWDKDEVDQTADKFPEGPAKGGRSWITAIVYILPVPRNPNVLSAWYVGEFVPQIEKTSSDTISSGITYTISLFLDREVPRPDKIVRHNWYSDPHFRGSYSYETMESRKMATSQAALLSQPLFNVDGRPVVLFAGEATNPIRYATVHGALETGYREADRIIDLYKT</sequence>
<organism evidence="3">
    <name type="scientific">Photinus pyralis</name>
    <name type="common">Common eastern firefly</name>
    <name type="synonym">Lampyris pyralis</name>
    <dbReference type="NCBI Taxonomy" id="7054"/>
    <lineage>
        <taxon>Eukaryota</taxon>
        <taxon>Metazoa</taxon>
        <taxon>Ecdysozoa</taxon>
        <taxon>Arthropoda</taxon>
        <taxon>Hexapoda</taxon>
        <taxon>Insecta</taxon>
        <taxon>Pterygota</taxon>
        <taxon>Neoptera</taxon>
        <taxon>Endopterygota</taxon>
        <taxon>Coleoptera</taxon>
        <taxon>Polyphaga</taxon>
        <taxon>Elateriformia</taxon>
        <taxon>Elateroidea</taxon>
        <taxon>Lampyridae</taxon>
        <taxon>Lampyrinae</taxon>
        <taxon>Photinus</taxon>
    </lineage>
</organism>
<dbReference type="EMBL" id="GEZM01068152">
    <property type="protein sequence ID" value="JAV67138.1"/>
    <property type="molecule type" value="Transcribed_RNA"/>
</dbReference>
<dbReference type="InterPro" id="IPR002937">
    <property type="entry name" value="Amino_oxidase"/>
</dbReference>
<feature type="domain" description="Amine oxidase" evidence="2">
    <location>
        <begin position="33"/>
        <end position="478"/>
    </location>
</feature>
<reference evidence="3" key="1">
    <citation type="journal article" date="2016" name="Sci. Rep.">
        <title>Molecular characterization of firefly nuptial gifts: a multi-omics approach sheds light on postcopulatory sexual selection.</title>
        <authorList>
            <person name="Al-Wathiqui N."/>
            <person name="Fallon T.R."/>
            <person name="South A."/>
            <person name="Weng J.K."/>
            <person name="Lewis S.M."/>
        </authorList>
    </citation>
    <scope>NUCLEOTIDE SEQUENCE</scope>
</reference>
<dbReference type="Proteomes" id="UP000327044">
    <property type="component" value="Unassembled WGS sequence"/>
</dbReference>
<proteinExistence type="predicted"/>
<evidence type="ECO:0000313" key="3">
    <source>
        <dbReference type="EMBL" id="JAV67138.1"/>
    </source>
</evidence>
<name>A0A1Y1L2Y0_PHOPY</name>
<gene>
    <name evidence="4" type="ORF">PPYR_03131</name>
</gene>
<keyword evidence="5" id="KW-1185">Reference proteome</keyword>
<protein>
    <recommendedName>
        <fullName evidence="2">Amine oxidase domain-containing protein</fullName>
    </recommendedName>
</protein>
<dbReference type="Gene3D" id="3.90.660.10">
    <property type="match status" value="1"/>
</dbReference>
<evidence type="ECO:0000313" key="4">
    <source>
        <dbReference type="EMBL" id="KAB0791331.1"/>
    </source>
</evidence>
<dbReference type="PANTHER" id="PTHR10742">
    <property type="entry name" value="FLAVIN MONOAMINE OXIDASE"/>
    <property type="match status" value="1"/>
</dbReference>
<evidence type="ECO:0000256" key="1">
    <source>
        <dbReference type="SAM" id="SignalP"/>
    </source>
</evidence>
<dbReference type="GO" id="GO:0046592">
    <property type="term" value="F:polyamine oxidase activity"/>
    <property type="evidence" value="ECO:0007669"/>
    <property type="project" value="TreeGrafter"/>
</dbReference>
<dbReference type="Pfam" id="PF01593">
    <property type="entry name" value="Amino_oxidase"/>
    <property type="match status" value="1"/>
</dbReference>
<dbReference type="SUPFAM" id="SSF54373">
    <property type="entry name" value="FAD-linked reductases, C-terminal domain"/>
    <property type="match status" value="1"/>
</dbReference>
<feature type="signal peptide" evidence="1">
    <location>
        <begin position="1"/>
        <end position="16"/>
    </location>
</feature>
<feature type="chain" id="PRO_5033751089" description="Amine oxidase domain-containing protein" evidence="1">
    <location>
        <begin position="17"/>
        <end position="483"/>
    </location>
</feature>
<keyword evidence="1" id="KW-0732">Signal</keyword>